<feature type="transmembrane region" description="Helical" evidence="4">
    <location>
        <begin position="156"/>
        <end position="173"/>
    </location>
</feature>
<feature type="transmembrane region" description="Helical" evidence="4">
    <location>
        <begin position="325"/>
        <end position="344"/>
    </location>
</feature>
<dbReference type="InParanoid" id="S2KDT9"/>
<dbReference type="eggNOG" id="KOG2504">
    <property type="taxonomic scope" value="Eukaryota"/>
</dbReference>
<dbReference type="PANTHER" id="PTHR11360">
    <property type="entry name" value="MONOCARBOXYLATE TRANSPORTER"/>
    <property type="match status" value="1"/>
</dbReference>
<evidence type="ECO:0000256" key="2">
    <source>
        <dbReference type="ARBA" id="ARBA00006727"/>
    </source>
</evidence>
<gene>
    <name evidence="6" type="ORF">HMPREF1544_02714</name>
</gene>
<keyword evidence="4" id="KW-1133">Transmembrane helix</keyword>
<comment type="subcellular location">
    <subcellularLocation>
        <location evidence="1">Membrane</location>
        <topology evidence="1">Multi-pass membrane protein</topology>
    </subcellularLocation>
</comment>
<feature type="transmembrane region" description="Helical" evidence="4">
    <location>
        <begin position="350"/>
        <end position="373"/>
    </location>
</feature>
<dbReference type="InterPro" id="IPR036259">
    <property type="entry name" value="MFS_trans_sf"/>
</dbReference>
<dbReference type="AlphaFoldDB" id="S2KDT9"/>
<feature type="compositionally biased region" description="Polar residues" evidence="3">
    <location>
        <begin position="11"/>
        <end position="36"/>
    </location>
</feature>
<dbReference type="PROSITE" id="PS50850">
    <property type="entry name" value="MFS"/>
    <property type="match status" value="1"/>
</dbReference>
<feature type="transmembrane region" description="Helical" evidence="4">
    <location>
        <begin position="385"/>
        <end position="405"/>
    </location>
</feature>
<feature type="compositionally biased region" description="Basic and acidic residues" evidence="3">
    <location>
        <begin position="1"/>
        <end position="10"/>
    </location>
</feature>
<proteinExistence type="inferred from homology"/>
<feature type="domain" description="Major facilitator superfamily (MFS) profile" evidence="5">
    <location>
        <begin position="57"/>
        <end position="442"/>
    </location>
</feature>
<keyword evidence="7" id="KW-1185">Reference proteome</keyword>
<dbReference type="SUPFAM" id="SSF103473">
    <property type="entry name" value="MFS general substrate transporter"/>
    <property type="match status" value="1"/>
</dbReference>
<evidence type="ECO:0000259" key="5">
    <source>
        <dbReference type="PROSITE" id="PS50850"/>
    </source>
</evidence>
<dbReference type="VEuPathDB" id="FungiDB:HMPREF1544_02714"/>
<keyword evidence="4" id="KW-0812">Transmembrane</keyword>
<dbReference type="InterPro" id="IPR011701">
    <property type="entry name" value="MFS"/>
</dbReference>
<evidence type="ECO:0000313" key="7">
    <source>
        <dbReference type="Proteomes" id="UP000014254"/>
    </source>
</evidence>
<dbReference type="GO" id="GO:0022857">
    <property type="term" value="F:transmembrane transporter activity"/>
    <property type="evidence" value="ECO:0007669"/>
    <property type="project" value="InterPro"/>
</dbReference>
<reference evidence="7" key="1">
    <citation type="submission" date="2013-05" db="EMBL/GenBank/DDBJ databases">
        <title>The Genome sequence of Mucor circinelloides f. circinelloides 1006PhL.</title>
        <authorList>
            <consortium name="The Broad Institute Genomics Platform"/>
            <person name="Cuomo C."/>
            <person name="Earl A."/>
            <person name="Findley K."/>
            <person name="Lee S.C."/>
            <person name="Walker B."/>
            <person name="Young S."/>
            <person name="Zeng Q."/>
            <person name="Gargeya S."/>
            <person name="Fitzgerald M."/>
            <person name="Haas B."/>
            <person name="Abouelleil A."/>
            <person name="Allen A.W."/>
            <person name="Alvarado L."/>
            <person name="Arachchi H.M."/>
            <person name="Berlin A.M."/>
            <person name="Chapman S.B."/>
            <person name="Gainer-Dewar J."/>
            <person name="Goldberg J."/>
            <person name="Griggs A."/>
            <person name="Gujja S."/>
            <person name="Hansen M."/>
            <person name="Howarth C."/>
            <person name="Imamovic A."/>
            <person name="Ireland A."/>
            <person name="Larimer J."/>
            <person name="McCowan C."/>
            <person name="Murphy C."/>
            <person name="Pearson M."/>
            <person name="Poon T.W."/>
            <person name="Priest M."/>
            <person name="Roberts A."/>
            <person name="Saif S."/>
            <person name="Shea T."/>
            <person name="Sisk P."/>
            <person name="Sykes S."/>
            <person name="Wortman J."/>
            <person name="Nusbaum C."/>
            <person name="Birren B."/>
        </authorList>
    </citation>
    <scope>NUCLEOTIDE SEQUENCE [LARGE SCALE GENOMIC DNA]</scope>
    <source>
        <strain evidence="7">1006PhL</strain>
    </source>
</reference>
<dbReference type="Gene3D" id="1.20.1250.20">
    <property type="entry name" value="MFS general substrate transporter like domains"/>
    <property type="match status" value="1"/>
</dbReference>
<dbReference type="GO" id="GO:0016020">
    <property type="term" value="C:membrane"/>
    <property type="evidence" value="ECO:0007669"/>
    <property type="project" value="UniProtKB-SubCell"/>
</dbReference>
<dbReference type="Proteomes" id="UP000014254">
    <property type="component" value="Unassembled WGS sequence"/>
</dbReference>
<feature type="transmembrane region" description="Helical" evidence="4">
    <location>
        <begin position="411"/>
        <end position="435"/>
    </location>
</feature>
<evidence type="ECO:0000256" key="1">
    <source>
        <dbReference type="ARBA" id="ARBA00004141"/>
    </source>
</evidence>
<feature type="transmembrane region" description="Helical" evidence="4">
    <location>
        <begin position="293"/>
        <end position="313"/>
    </location>
</feature>
<feature type="transmembrane region" description="Helical" evidence="4">
    <location>
        <begin position="258"/>
        <end position="281"/>
    </location>
</feature>
<dbReference type="EMBL" id="KE123920">
    <property type="protein sequence ID" value="EPB90505.1"/>
    <property type="molecule type" value="Genomic_DNA"/>
</dbReference>
<sequence>MGNIDTEHNDANSTGRNTPVNSGNPSSVTYGGSTDKTFNETKMESLQSSTGEKDVESTFSASEADVDGGYGWFVCLGIMQDSFHKTMFADNPNALVQLSFVGTLALFCLHALSPVVRISISKFGVRPVIILGTILIAFSLEMAALATQIWHLNLTQGALFGIGVGMTYMPALSMAPQWFTKRRGLALGIIASGSGMGGLVFPFIVTPLNRNMGQTWTYRILGCISLFTNIIECIFIKERVRYPTDRKKILNLQVLKDTNFLLFCIAADLIMFGYFVPLFLLPENATYLGLSDIQGSSCVIVCCAMSFIGRIITGAVADVIGKLNSLIIFSLTTAIACLLIWPFASIFPALMAFSVVFGIGSGTYFVLMSPVTAEILGMDGLQTGLSVLIFANALSTFGPTVATAIEARANAAPFFTFKMFTGACYLAGVSLLMVLKLRINTNIIAKV</sequence>
<dbReference type="InterPro" id="IPR020846">
    <property type="entry name" value="MFS_dom"/>
</dbReference>
<feature type="transmembrane region" description="Helical" evidence="4">
    <location>
        <begin position="185"/>
        <end position="204"/>
    </location>
</feature>
<dbReference type="OMA" id="NIIECIF"/>
<dbReference type="PANTHER" id="PTHR11360:SF284">
    <property type="entry name" value="EG:103B4.3 PROTEIN-RELATED"/>
    <property type="match status" value="1"/>
</dbReference>
<organism evidence="6 7">
    <name type="scientific">Mucor circinelloides f. circinelloides (strain 1006PhL)</name>
    <name type="common">Mucormycosis agent</name>
    <name type="synonym">Calyptromyces circinelloides</name>
    <dbReference type="NCBI Taxonomy" id="1220926"/>
    <lineage>
        <taxon>Eukaryota</taxon>
        <taxon>Fungi</taxon>
        <taxon>Fungi incertae sedis</taxon>
        <taxon>Mucoromycota</taxon>
        <taxon>Mucoromycotina</taxon>
        <taxon>Mucoromycetes</taxon>
        <taxon>Mucorales</taxon>
        <taxon>Mucorineae</taxon>
        <taxon>Mucoraceae</taxon>
        <taxon>Mucor</taxon>
    </lineage>
</organism>
<protein>
    <recommendedName>
        <fullName evidence="5">Major facilitator superfamily (MFS) profile domain-containing protein</fullName>
    </recommendedName>
</protein>
<accession>S2KDT9</accession>
<name>S2KDT9_MUCC1</name>
<evidence type="ECO:0000256" key="3">
    <source>
        <dbReference type="SAM" id="MobiDB-lite"/>
    </source>
</evidence>
<keyword evidence="4" id="KW-0472">Membrane</keyword>
<feature type="transmembrane region" description="Helical" evidence="4">
    <location>
        <begin position="216"/>
        <end position="237"/>
    </location>
</feature>
<dbReference type="InterPro" id="IPR050327">
    <property type="entry name" value="Proton-linked_MCT"/>
</dbReference>
<dbReference type="Pfam" id="PF07690">
    <property type="entry name" value="MFS_1"/>
    <property type="match status" value="1"/>
</dbReference>
<feature type="transmembrane region" description="Helical" evidence="4">
    <location>
        <begin position="128"/>
        <end position="150"/>
    </location>
</feature>
<dbReference type="OrthoDB" id="6499973at2759"/>
<evidence type="ECO:0000313" key="6">
    <source>
        <dbReference type="EMBL" id="EPB90505.1"/>
    </source>
</evidence>
<evidence type="ECO:0000256" key="4">
    <source>
        <dbReference type="SAM" id="Phobius"/>
    </source>
</evidence>
<feature type="transmembrane region" description="Helical" evidence="4">
    <location>
        <begin position="94"/>
        <end position="116"/>
    </location>
</feature>
<comment type="similarity">
    <text evidence="2">Belongs to the major facilitator superfamily. Monocarboxylate porter (TC 2.A.1.13) family.</text>
</comment>
<feature type="region of interest" description="Disordered" evidence="3">
    <location>
        <begin position="1"/>
        <end position="57"/>
    </location>
</feature>